<dbReference type="FunCoup" id="T1ED07">
    <property type="interactions" value="538"/>
</dbReference>
<dbReference type="Proteomes" id="UP000015101">
    <property type="component" value="Unassembled WGS sequence"/>
</dbReference>
<keyword evidence="13" id="KW-1185">Reference proteome</keyword>
<reference evidence="13" key="1">
    <citation type="submission" date="2012-12" db="EMBL/GenBank/DDBJ databases">
        <authorList>
            <person name="Hellsten U."/>
            <person name="Grimwood J."/>
            <person name="Chapman J.A."/>
            <person name="Shapiro H."/>
            <person name="Aerts A."/>
            <person name="Otillar R.P."/>
            <person name="Terry A.Y."/>
            <person name="Boore J.L."/>
            <person name="Simakov O."/>
            <person name="Marletaz F."/>
            <person name="Cho S.-J."/>
            <person name="Edsinger-Gonzales E."/>
            <person name="Havlak P."/>
            <person name="Kuo D.-H."/>
            <person name="Larsson T."/>
            <person name="Lv J."/>
            <person name="Arendt D."/>
            <person name="Savage R."/>
            <person name="Osoegawa K."/>
            <person name="de Jong P."/>
            <person name="Lindberg D.R."/>
            <person name="Seaver E.C."/>
            <person name="Weisblat D.A."/>
            <person name="Putnam N.H."/>
            <person name="Grigoriev I.V."/>
            <person name="Rokhsar D.S."/>
        </authorList>
    </citation>
    <scope>NUCLEOTIDE SEQUENCE</scope>
</reference>
<keyword evidence="5" id="KW-0746">Sphingolipid metabolism</keyword>
<dbReference type="Pfam" id="PF00536">
    <property type="entry name" value="SAM_1"/>
    <property type="match status" value="1"/>
</dbReference>
<dbReference type="PANTHER" id="PTHR21290">
    <property type="entry name" value="SPHINGOMYELIN SYNTHETASE"/>
    <property type="match status" value="1"/>
</dbReference>
<evidence type="ECO:0000313" key="11">
    <source>
        <dbReference type="EMBL" id="ESO01311.1"/>
    </source>
</evidence>
<dbReference type="SMART" id="SM00454">
    <property type="entry name" value="SAM"/>
    <property type="match status" value="1"/>
</dbReference>
<evidence type="ECO:0000256" key="7">
    <source>
        <dbReference type="ARBA" id="ARBA00023098"/>
    </source>
</evidence>
<dbReference type="InterPro" id="IPR001660">
    <property type="entry name" value="SAM"/>
</dbReference>
<dbReference type="SUPFAM" id="SSF47769">
    <property type="entry name" value="SAM/Pointed domain"/>
    <property type="match status" value="1"/>
</dbReference>
<evidence type="ECO:0000256" key="8">
    <source>
        <dbReference type="ARBA" id="ARBA00023136"/>
    </source>
</evidence>
<dbReference type="InParanoid" id="T1ED07"/>
<dbReference type="CTD" id="20194459"/>
<name>T1ED07_HELRO</name>
<feature type="domain" description="SAM" evidence="10">
    <location>
        <begin position="9"/>
        <end position="75"/>
    </location>
</feature>
<evidence type="ECO:0000256" key="6">
    <source>
        <dbReference type="ARBA" id="ARBA00022989"/>
    </source>
</evidence>
<keyword evidence="7" id="KW-0443">Lipid metabolism</keyword>
<reference evidence="12" key="3">
    <citation type="submission" date="2015-06" db="UniProtKB">
        <authorList>
            <consortium name="EnsemblMetazoa"/>
        </authorList>
    </citation>
    <scope>IDENTIFICATION</scope>
</reference>
<accession>T1ED07</accession>
<evidence type="ECO:0000256" key="3">
    <source>
        <dbReference type="ARBA" id="ARBA00022679"/>
    </source>
</evidence>
<dbReference type="AlphaFoldDB" id="T1ED07"/>
<proteinExistence type="inferred from homology"/>
<dbReference type="InterPro" id="IPR045221">
    <property type="entry name" value="Sphingomyelin_synth-like"/>
</dbReference>
<keyword evidence="6 9" id="KW-1133">Transmembrane helix</keyword>
<gene>
    <name evidence="12" type="primary">20194459</name>
    <name evidence="11" type="ORF">HELRODRAFT_100598</name>
</gene>
<feature type="transmembrane region" description="Helical" evidence="9">
    <location>
        <begin position="353"/>
        <end position="373"/>
    </location>
</feature>
<evidence type="ECO:0000256" key="1">
    <source>
        <dbReference type="ARBA" id="ARBA00004141"/>
    </source>
</evidence>
<dbReference type="eggNOG" id="KOG3058">
    <property type="taxonomic scope" value="Eukaryota"/>
</dbReference>
<dbReference type="HOGENOM" id="CLU_027104_1_0_1"/>
<sequence>MDDAEPHTWTTDQVSEWLTEHGFSMYCNLFCSIHHIDGHTLLQLTEDDLKQPPVSMQKLGDIKRIINELNKLRTEAFLRNPSLVPLFPESLNQKLPTSISTNGLTRYFSATNQFQPFQPVRTKPLVLPQSLTPPQCSTPSQSISHQLDLPSFVDQQPSIYGDAAEDIDSDSPTISTFLEPEFFKLIISSVYLTVSLMLTTFVMVIVHDRVPDMAKYPPLPDIVLDNVPHIPWAFEACEALMVTLGGLLLVVLVFHKHRFIIMRRLFALTGTVFLLRCVTMLITSLSVPGSHLQCHPRGLKSFKARVETALSIYTGLGMSIKGVQTCGDYMFSGHTVVTTMFNFFLNEYTPRSIPMLHTLGWVFNFFAIFFILAGHEHYSIDVFIAFYITSRLFLYYHSLANNRVLIQRDARTRIWFPLFTFFEFSMDGVVPNEYELPWMTFFRFVVRQVRRWFGLQVNEESSPAKTSPIKRSLSISSFGIVSDRRKTKEKQM</sequence>
<dbReference type="PANTHER" id="PTHR21290:SF25">
    <property type="entry name" value="SPHINGOMYELIN SYNTHASE-RELATED PROTEIN 1"/>
    <property type="match status" value="1"/>
</dbReference>
<dbReference type="CDD" id="cd09515">
    <property type="entry name" value="SAM_SGMS1-like"/>
    <property type="match status" value="1"/>
</dbReference>
<feature type="transmembrane region" description="Helical" evidence="9">
    <location>
        <begin position="266"/>
        <end position="287"/>
    </location>
</feature>
<evidence type="ECO:0000256" key="2">
    <source>
        <dbReference type="ARBA" id="ARBA00005441"/>
    </source>
</evidence>
<dbReference type="OMA" id="YGDIWAK"/>
<evidence type="ECO:0000256" key="5">
    <source>
        <dbReference type="ARBA" id="ARBA00022919"/>
    </source>
</evidence>
<keyword evidence="3" id="KW-0808">Transferase</keyword>
<dbReference type="FunFam" id="1.10.150.50:FF:000037">
    <property type="entry name" value="sphingomyelin synthase-related protein 1 isoform X1"/>
    <property type="match status" value="1"/>
</dbReference>
<dbReference type="OrthoDB" id="422827at2759"/>
<reference evidence="11 13" key="2">
    <citation type="journal article" date="2013" name="Nature">
        <title>Insights into bilaterian evolution from three spiralian genomes.</title>
        <authorList>
            <person name="Simakov O."/>
            <person name="Marletaz F."/>
            <person name="Cho S.J."/>
            <person name="Edsinger-Gonzales E."/>
            <person name="Havlak P."/>
            <person name="Hellsten U."/>
            <person name="Kuo D.H."/>
            <person name="Larsson T."/>
            <person name="Lv J."/>
            <person name="Arendt D."/>
            <person name="Savage R."/>
            <person name="Osoegawa K."/>
            <person name="de Jong P."/>
            <person name="Grimwood J."/>
            <person name="Chapman J.A."/>
            <person name="Shapiro H."/>
            <person name="Aerts A."/>
            <person name="Otillar R.P."/>
            <person name="Terry A.Y."/>
            <person name="Boore J.L."/>
            <person name="Grigoriev I.V."/>
            <person name="Lindberg D.R."/>
            <person name="Seaver E.C."/>
            <person name="Weisblat D.A."/>
            <person name="Putnam N.H."/>
            <person name="Rokhsar D.S."/>
        </authorList>
    </citation>
    <scope>NUCLEOTIDE SEQUENCE</scope>
</reference>
<dbReference type="GO" id="GO:0000139">
    <property type="term" value="C:Golgi membrane"/>
    <property type="evidence" value="ECO:0000318"/>
    <property type="project" value="GO_Central"/>
</dbReference>
<dbReference type="KEGG" id="hro:HELRODRAFT_100598"/>
<dbReference type="InterPro" id="IPR025749">
    <property type="entry name" value="Sphingomyelin_synth-like_dom"/>
</dbReference>
<dbReference type="Gene3D" id="1.10.150.50">
    <property type="entry name" value="Transcription Factor, Ets-1"/>
    <property type="match status" value="1"/>
</dbReference>
<dbReference type="GeneID" id="20194459"/>
<evidence type="ECO:0000313" key="12">
    <source>
        <dbReference type="EnsemblMetazoa" id="HelroP100598"/>
    </source>
</evidence>
<dbReference type="STRING" id="6412.T1ED07"/>
<dbReference type="InterPro" id="IPR013761">
    <property type="entry name" value="SAM/pointed_sf"/>
</dbReference>
<dbReference type="GO" id="GO:0046513">
    <property type="term" value="P:ceramide biosynthetic process"/>
    <property type="evidence" value="ECO:0000318"/>
    <property type="project" value="GO_Central"/>
</dbReference>
<evidence type="ECO:0000313" key="13">
    <source>
        <dbReference type="Proteomes" id="UP000015101"/>
    </source>
</evidence>
<evidence type="ECO:0000256" key="9">
    <source>
        <dbReference type="SAM" id="Phobius"/>
    </source>
</evidence>
<dbReference type="GO" id="GO:0033188">
    <property type="term" value="F:sphingomyelin synthase activity"/>
    <property type="evidence" value="ECO:0000318"/>
    <property type="project" value="GO_Central"/>
</dbReference>
<feature type="transmembrane region" description="Helical" evidence="9">
    <location>
        <begin position="380"/>
        <end position="398"/>
    </location>
</feature>
<dbReference type="PROSITE" id="PS50105">
    <property type="entry name" value="SAM_DOMAIN"/>
    <property type="match status" value="1"/>
</dbReference>
<comment type="subcellular location">
    <subcellularLocation>
        <location evidence="1">Membrane</location>
        <topology evidence="1">Multi-pass membrane protein</topology>
    </subcellularLocation>
</comment>
<keyword evidence="8 9" id="KW-0472">Membrane</keyword>
<organism evidence="12 13">
    <name type="scientific">Helobdella robusta</name>
    <name type="common">Californian leech</name>
    <dbReference type="NCBI Taxonomy" id="6412"/>
    <lineage>
        <taxon>Eukaryota</taxon>
        <taxon>Metazoa</taxon>
        <taxon>Spiralia</taxon>
        <taxon>Lophotrochozoa</taxon>
        <taxon>Annelida</taxon>
        <taxon>Clitellata</taxon>
        <taxon>Hirudinea</taxon>
        <taxon>Rhynchobdellida</taxon>
        <taxon>Glossiphoniidae</taxon>
        <taxon>Helobdella</taxon>
    </lineage>
</organism>
<comment type="similarity">
    <text evidence="2">Belongs to the sphingomyelin synthase family.</text>
</comment>
<dbReference type="GO" id="GO:0005789">
    <property type="term" value="C:endoplasmic reticulum membrane"/>
    <property type="evidence" value="ECO:0000318"/>
    <property type="project" value="GO_Central"/>
</dbReference>
<dbReference type="EMBL" id="AMQM01005069">
    <property type="status" value="NOT_ANNOTATED_CDS"/>
    <property type="molecule type" value="Genomic_DNA"/>
</dbReference>
<feature type="transmembrane region" description="Helical" evidence="9">
    <location>
        <begin position="232"/>
        <end position="254"/>
    </location>
</feature>
<dbReference type="GO" id="GO:0005886">
    <property type="term" value="C:plasma membrane"/>
    <property type="evidence" value="ECO:0000318"/>
    <property type="project" value="GO_Central"/>
</dbReference>
<dbReference type="EMBL" id="KB096785">
    <property type="protein sequence ID" value="ESO01311.1"/>
    <property type="molecule type" value="Genomic_DNA"/>
</dbReference>
<evidence type="ECO:0000259" key="10">
    <source>
        <dbReference type="PROSITE" id="PS50105"/>
    </source>
</evidence>
<dbReference type="GO" id="GO:0047493">
    <property type="term" value="F:ceramide cholinephosphotransferase activity"/>
    <property type="evidence" value="ECO:0000318"/>
    <property type="project" value="GO_Central"/>
</dbReference>
<dbReference type="EnsemblMetazoa" id="HelroT100598">
    <property type="protein sequence ID" value="HelroP100598"/>
    <property type="gene ID" value="HelroG100598"/>
</dbReference>
<evidence type="ECO:0000256" key="4">
    <source>
        <dbReference type="ARBA" id="ARBA00022692"/>
    </source>
</evidence>
<feature type="transmembrane region" description="Helical" evidence="9">
    <location>
        <begin position="185"/>
        <end position="206"/>
    </location>
</feature>
<dbReference type="RefSeq" id="XP_009020547.1">
    <property type="nucleotide sequence ID" value="XM_009022299.1"/>
</dbReference>
<keyword evidence="4 9" id="KW-0812">Transmembrane</keyword>
<dbReference type="Pfam" id="PF14360">
    <property type="entry name" value="PAP2_C"/>
    <property type="match status" value="1"/>
</dbReference>
<protein>
    <recommendedName>
        <fullName evidence="10">SAM domain-containing protein</fullName>
    </recommendedName>
</protein>